<dbReference type="PROSITE" id="PS51375">
    <property type="entry name" value="PPR"/>
    <property type="match status" value="4"/>
</dbReference>
<accession>A0AAP0HW08</accession>
<name>A0AAP0HW08_9MAGN</name>
<dbReference type="InterPro" id="IPR046960">
    <property type="entry name" value="PPR_At4g14850-like_plant"/>
</dbReference>
<dbReference type="Pfam" id="PF13041">
    <property type="entry name" value="PPR_2"/>
    <property type="match status" value="3"/>
</dbReference>
<evidence type="ECO:0008006" key="6">
    <source>
        <dbReference type="Google" id="ProtNLM"/>
    </source>
</evidence>
<protein>
    <recommendedName>
        <fullName evidence="6">Chlororespiratory reduction 21</fullName>
    </recommendedName>
</protein>
<reference evidence="4 5" key="1">
    <citation type="submission" date="2024-01" db="EMBL/GenBank/DDBJ databases">
        <title>Genome assemblies of Stephania.</title>
        <authorList>
            <person name="Yang L."/>
        </authorList>
    </citation>
    <scope>NUCLEOTIDE SEQUENCE [LARGE SCALE GENOMIC DNA]</scope>
    <source>
        <strain evidence="4">QJT</strain>
        <tissue evidence="4">Leaf</tissue>
    </source>
</reference>
<keyword evidence="1" id="KW-0677">Repeat</keyword>
<comment type="caution">
    <text evidence="4">The sequence shown here is derived from an EMBL/GenBank/DDBJ whole genome shotgun (WGS) entry which is preliminary data.</text>
</comment>
<evidence type="ECO:0000256" key="1">
    <source>
        <dbReference type="ARBA" id="ARBA00022737"/>
    </source>
</evidence>
<evidence type="ECO:0000256" key="3">
    <source>
        <dbReference type="PROSITE-ProRule" id="PRU00708"/>
    </source>
</evidence>
<dbReference type="PANTHER" id="PTHR47926:SF511">
    <property type="entry name" value="PENTATRICOPEPTIDE REPEAT-CONTAINING PROTEIN"/>
    <property type="match status" value="1"/>
</dbReference>
<evidence type="ECO:0000313" key="5">
    <source>
        <dbReference type="Proteomes" id="UP001417504"/>
    </source>
</evidence>
<dbReference type="GO" id="GO:0003723">
    <property type="term" value="F:RNA binding"/>
    <property type="evidence" value="ECO:0007669"/>
    <property type="project" value="InterPro"/>
</dbReference>
<keyword evidence="5" id="KW-1185">Reference proteome</keyword>
<dbReference type="FunFam" id="1.25.40.10:FF:000090">
    <property type="entry name" value="Pentatricopeptide repeat-containing protein, chloroplastic"/>
    <property type="match status" value="1"/>
</dbReference>
<evidence type="ECO:0000313" key="4">
    <source>
        <dbReference type="EMBL" id="KAK9103678.1"/>
    </source>
</evidence>
<feature type="repeat" description="PPR" evidence="3">
    <location>
        <begin position="126"/>
        <end position="160"/>
    </location>
</feature>
<dbReference type="GO" id="GO:0009451">
    <property type="term" value="P:RNA modification"/>
    <property type="evidence" value="ECO:0007669"/>
    <property type="project" value="InterPro"/>
</dbReference>
<dbReference type="FunFam" id="1.25.40.10:FF:000196">
    <property type="entry name" value="Pentatricopeptide repeat-containing protein At4g14850"/>
    <property type="match status" value="1"/>
</dbReference>
<feature type="repeat" description="PPR" evidence="3">
    <location>
        <begin position="1"/>
        <end position="25"/>
    </location>
</feature>
<dbReference type="PANTHER" id="PTHR47926">
    <property type="entry name" value="PENTATRICOPEPTIDE REPEAT-CONTAINING PROTEIN"/>
    <property type="match status" value="1"/>
</dbReference>
<proteinExistence type="inferred from homology"/>
<dbReference type="InterPro" id="IPR046848">
    <property type="entry name" value="E_motif"/>
</dbReference>
<organism evidence="4 5">
    <name type="scientific">Stephania japonica</name>
    <dbReference type="NCBI Taxonomy" id="461633"/>
    <lineage>
        <taxon>Eukaryota</taxon>
        <taxon>Viridiplantae</taxon>
        <taxon>Streptophyta</taxon>
        <taxon>Embryophyta</taxon>
        <taxon>Tracheophyta</taxon>
        <taxon>Spermatophyta</taxon>
        <taxon>Magnoliopsida</taxon>
        <taxon>Ranunculales</taxon>
        <taxon>Menispermaceae</taxon>
        <taxon>Menispermoideae</taxon>
        <taxon>Cissampelideae</taxon>
        <taxon>Stephania</taxon>
    </lineage>
</organism>
<dbReference type="Proteomes" id="UP001417504">
    <property type="component" value="Unassembled WGS sequence"/>
</dbReference>
<dbReference type="InterPro" id="IPR002885">
    <property type="entry name" value="PPR_rpt"/>
</dbReference>
<comment type="similarity">
    <text evidence="2">Belongs to the PPR family. PCMP-E subfamily.</text>
</comment>
<evidence type="ECO:0000256" key="2">
    <source>
        <dbReference type="ARBA" id="ARBA00061659"/>
    </source>
</evidence>
<sequence>MYVKCGELRDAYKVFDEMHKRNVVPWNMIISGMVGYGLRRSGDDAVLLFKGMLVNMARPDYITFIGLIGACVEMNDIEIVRQLHCFIIKFGFSLNCMVGSSLVDLYGKCGIVEDARRLFDEFILVDLVLWNVMISCYSLNGYFEDAFEVFRLMRSEGEKGDGFTFSNLLSSYGMSGSCMLGEQIHGLVIRLAFGSDVLVASALVDMYAKHKCLDDARRAFDGMITRNVVSWTTIIVGYGKNGNGMEAVKLLKQMFEGGFKPDELTLSSILSSCAEMAAITEVIQVHALAVKNGLEVHLSVGNALINAYSKCGNITSACASFGSIAKPNIVTWTSIIAAYAFHGLPKRAIEAFETMLSKGVKPDRIAFVEVLSACSHAGLVNEGSHYFTTMTRDHQIVPDSEHYGCVVDLLGRSGHLEEAYRILVDVPFDPSLNILGSFIWACRAYGNVAQAKWAAEKLFVLEPNEPVNYKLMSNIYASAGCWTDVARVRKMMRDNCSNKVPGCSWIENGGSVHTFLSGDESHQQTKAIYTMLGFLGFPEQRWGLMNAIMLQGMDVRRLDCRSSAEAKRIT</sequence>
<dbReference type="FunFam" id="1.25.40.10:FF:000343">
    <property type="entry name" value="Pentatricopeptide repeat-containing protein At3g58590"/>
    <property type="match status" value="1"/>
</dbReference>
<dbReference type="Pfam" id="PF01535">
    <property type="entry name" value="PPR"/>
    <property type="match status" value="3"/>
</dbReference>
<feature type="repeat" description="PPR" evidence="3">
    <location>
        <begin position="227"/>
        <end position="261"/>
    </location>
</feature>
<dbReference type="Pfam" id="PF20431">
    <property type="entry name" value="E_motif"/>
    <property type="match status" value="1"/>
</dbReference>
<dbReference type="Gene3D" id="1.25.40.10">
    <property type="entry name" value="Tetratricopeptide repeat domain"/>
    <property type="match status" value="3"/>
</dbReference>
<gene>
    <name evidence="4" type="ORF">Sjap_020932</name>
</gene>
<dbReference type="EMBL" id="JBBNAE010000008">
    <property type="protein sequence ID" value="KAK9103678.1"/>
    <property type="molecule type" value="Genomic_DNA"/>
</dbReference>
<dbReference type="AlphaFoldDB" id="A0AAP0HW08"/>
<dbReference type="InterPro" id="IPR011990">
    <property type="entry name" value="TPR-like_helical_dom_sf"/>
</dbReference>
<dbReference type="NCBIfam" id="TIGR00756">
    <property type="entry name" value="PPR"/>
    <property type="match status" value="4"/>
</dbReference>
<feature type="repeat" description="PPR" evidence="3">
    <location>
        <begin position="328"/>
        <end position="362"/>
    </location>
</feature>